<dbReference type="InterPro" id="IPR005804">
    <property type="entry name" value="FA_desaturase_dom"/>
</dbReference>
<organism evidence="14 15">
    <name type="scientific">Massilia eburnea</name>
    <dbReference type="NCBI Taxonomy" id="1776165"/>
    <lineage>
        <taxon>Bacteria</taxon>
        <taxon>Pseudomonadati</taxon>
        <taxon>Pseudomonadota</taxon>
        <taxon>Betaproteobacteria</taxon>
        <taxon>Burkholderiales</taxon>
        <taxon>Oxalobacteraceae</taxon>
        <taxon>Telluria group</taxon>
        <taxon>Massilia</taxon>
    </lineage>
</organism>
<keyword evidence="5" id="KW-0276">Fatty acid metabolism</keyword>
<dbReference type="GO" id="GO:0016717">
    <property type="term" value="F:oxidoreductase activity, acting on paired donors, with oxidation of a pair of donors resulting in the reduction of molecular oxygen to two molecules of water"/>
    <property type="evidence" value="ECO:0007669"/>
    <property type="project" value="InterPro"/>
</dbReference>
<sequence>MKKIRNVIRNHRVDSQDLASVCVGQVRYAPAKSLWLLGMYAGAAYGVLVYPLLPAMVLFAGATAVVLLFGHSLGSHRKLIHNSFACPKWLEYLLVWLGVQVGLAGPIGLLRQHELRDYAQRQRDCHPYLRHGSGFLGDAWWQLHCELVLEHPPAIRIERRIADDAFYRFLERTWMLQQLPLAILFYLWGGWAFVCWGVCARIAAGVTGHWLIGYFAHNHGELACEVQDAAVQGRNIRWTSLLTMGESWHNNHHAFPHSARLGLADGEWDPGWWALRVLEHFGLVRDLQLPDRIENKNGLDRCRFRPFLVNLWW</sequence>
<evidence type="ECO:0000256" key="7">
    <source>
        <dbReference type="ARBA" id="ARBA00023002"/>
    </source>
</evidence>
<keyword evidence="4 12" id="KW-0812">Transmembrane</keyword>
<keyword evidence="6 12" id="KW-1133">Transmembrane helix</keyword>
<feature type="transmembrane region" description="Helical" evidence="12">
    <location>
        <begin position="183"/>
        <end position="204"/>
    </location>
</feature>
<dbReference type="EMBL" id="WNKX01000004">
    <property type="protein sequence ID" value="MTW10378.1"/>
    <property type="molecule type" value="Genomic_DNA"/>
</dbReference>
<protein>
    <submittedName>
        <fullName evidence="14">Acyl-CoA desaturase</fullName>
    </submittedName>
</protein>
<evidence type="ECO:0000313" key="14">
    <source>
        <dbReference type="EMBL" id="MTW10378.1"/>
    </source>
</evidence>
<dbReference type="CDD" id="cd03505">
    <property type="entry name" value="Delta9-FADS-like"/>
    <property type="match status" value="1"/>
</dbReference>
<accession>A0A6L6QCZ4</accession>
<dbReference type="OrthoDB" id="19906at2"/>
<evidence type="ECO:0000256" key="5">
    <source>
        <dbReference type="ARBA" id="ARBA00022832"/>
    </source>
</evidence>
<feature type="domain" description="Fatty acid desaturase" evidence="13">
    <location>
        <begin position="60"/>
        <end position="257"/>
    </location>
</feature>
<reference evidence="14 15" key="1">
    <citation type="submission" date="2019-11" db="EMBL/GenBank/DDBJ databases">
        <title>Type strains purchased from KCTC, JCM and DSMZ.</title>
        <authorList>
            <person name="Lu H."/>
        </authorList>
    </citation>
    <scope>NUCLEOTIDE SEQUENCE [LARGE SCALE GENOMIC DNA]</scope>
    <source>
        <strain evidence="14 15">JCM 31587</strain>
    </source>
</reference>
<evidence type="ECO:0000256" key="12">
    <source>
        <dbReference type="SAM" id="Phobius"/>
    </source>
</evidence>
<dbReference type="InterPro" id="IPR015876">
    <property type="entry name" value="Acyl-CoA_DS"/>
</dbReference>
<keyword evidence="15" id="KW-1185">Reference proteome</keyword>
<feature type="transmembrane region" description="Helical" evidence="12">
    <location>
        <begin position="89"/>
        <end position="109"/>
    </location>
</feature>
<dbReference type="GO" id="GO:0016020">
    <property type="term" value="C:membrane"/>
    <property type="evidence" value="ECO:0007669"/>
    <property type="project" value="UniProtKB-SubCell"/>
</dbReference>
<comment type="caution">
    <text evidence="14">The sequence shown here is derived from an EMBL/GenBank/DDBJ whole genome shotgun (WGS) entry which is preliminary data.</text>
</comment>
<evidence type="ECO:0000256" key="3">
    <source>
        <dbReference type="ARBA" id="ARBA00022516"/>
    </source>
</evidence>
<evidence type="ECO:0000256" key="4">
    <source>
        <dbReference type="ARBA" id="ARBA00022692"/>
    </source>
</evidence>
<feature type="transmembrane region" description="Helical" evidence="12">
    <location>
        <begin position="43"/>
        <end position="69"/>
    </location>
</feature>
<keyword evidence="3" id="KW-0444">Lipid biosynthesis</keyword>
<evidence type="ECO:0000256" key="9">
    <source>
        <dbReference type="ARBA" id="ARBA00023098"/>
    </source>
</evidence>
<comment type="similarity">
    <text evidence="2">Belongs to the fatty acid desaturase type 2 family.</text>
</comment>
<keyword evidence="7" id="KW-0560">Oxidoreductase</keyword>
<evidence type="ECO:0000256" key="10">
    <source>
        <dbReference type="ARBA" id="ARBA00023136"/>
    </source>
</evidence>
<evidence type="ECO:0000256" key="2">
    <source>
        <dbReference type="ARBA" id="ARBA00008749"/>
    </source>
</evidence>
<evidence type="ECO:0000256" key="1">
    <source>
        <dbReference type="ARBA" id="ARBA00004141"/>
    </source>
</evidence>
<dbReference type="Pfam" id="PF00487">
    <property type="entry name" value="FA_desaturase"/>
    <property type="match status" value="1"/>
</dbReference>
<evidence type="ECO:0000256" key="8">
    <source>
        <dbReference type="ARBA" id="ARBA00023004"/>
    </source>
</evidence>
<evidence type="ECO:0000256" key="6">
    <source>
        <dbReference type="ARBA" id="ARBA00022989"/>
    </source>
</evidence>
<keyword evidence="11" id="KW-0275">Fatty acid biosynthesis</keyword>
<name>A0A6L6QCZ4_9BURK</name>
<keyword evidence="8" id="KW-0408">Iron</keyword>
<gene>
    <name evidence="14" type="ORF">GM658_07140</name>
</gene>
<dbReference type="PANTHER" id="PTHR11351:SF31">
    <property type="entry name" value="DESATURASE 1, ISOFORM A-RELATED"/>
    <property type="match status" value="1"/>
</dbReference>
<keyword evidence="10 12" id="KW-0472">Membrane</keyword>
<evidence type="ECO:0000256" key="11">
    <source>
        <dbReference type="ARBA" id="ARBA00023160"/>
    </source>
</evidence>
<dbReference type="Proteomes" id="UP000472320">
    <property type="component" value="Unassembled WGS sequence"/>
</dbReference>
<evidence type="ECO:0000259" key="13">
    <source>
        <dbReference type="Pfam" id="PF00487"/>
    </source>
</evidence>
<dbReference type="RefSeq" id="WP_155453319.1">
    <property type="nucleotide sequence ID" value="NZ_WNKX01000004.1"/>
</dbReference>
<dbReference type="GO" id="GO:0006633">
    <property type="term" value="P:fatty acid biosynthetic process"/>
    <property type="evidence" value="ECO:0007669"/>
    <property type="project" value="UniProtKB-KW"/>
</dbReference>
<dbReference type="PANTHER" id="PTHR11351">
    <property type="entry name" value="ACYL-COA DESATURASE"/>
    <property type="match status" value="1"/>
</dbReference>
<evidence type="ECO:0000313" key="15">
    <source>
        <dbReference type="Proteomes" id="UP000472320"/>
    </source>
</evidence>
<proteinExistence type="inferred from homology"/>
<comment type="subcellular location">
    <subcellularLocation>
        <location evidence="1">Membrane</location>
        <topology evidence="1">Multi-pass membrane protein</topology>
    </subcellularLocation>
</comment>
<keyword evidence="9" id="KW-0443">Lipid metabolism</keyword>
<dbReference type="AlphaFoldDB" id="A0A6L6QCZ4"/>